<feature type="compositionally biased region" description="Basic and acidic residues" evidence="1">
    <location>
        <begin position="606"/>
        <end position="629"/>
    </location>
</feature>
<evidence type="ECO:0000313" key="3">
    <source>
        <dbReference type="Proteomes" id="UP001286456"/>
    </source>
</evidence>
<feature type="compositionally biased region" description="Basic and acidic residues" evidence="1">
    <location>
        <begin position="481"/>
        <end position="495"/>
    </location>
</feature>
<accession>A0AAE0IMI6</accession>
<name>A0AAE0IMI6_9PEZI</name>
<feature type="region of interest" description="Disordered" evidence="1">
    <location>
        <begin position="908"/>
        <end position="931"/>
    </location>
</feature>
<protein>
    <submittedName>
        <fullName evidence="2">Uncharacterized protein</fullName>
    </submittedName>
</protein>
<feature type="region of interest" description="Disordered" evidence="1">
    <location>
        <begin position="764"/>
        <end position="848"/>
    </location>
</feature>
<feature type="region of interest" description="Disordered" evidence="1">
    <location>
        <begin position="398"/>
        <end position="467"/>
    </location>
</feature>
<feature type="compositionally biased region" description="Pro residues" evidence="1">
    <location>
        <begin position="154"/>
        <end position="168"/>
    </location>
</feature>
<feature type="compositionally biased region" description="Low complexity" evidence="1">
    <location>
        <begin position="417"/>
        <end position="429"/>
    </location>
</feature>
<feature type="compositionally biased region" description="Low complexity" evidence="1">
    <location>
        <begin position="596"/>
        <end position="605"/>
    </location>
</feature>
<gene>
    <name evidence="2" type="ORF">B0T19DRAFT_172370</name>
</gene>
<feature type="compositionally biased region" description="Basic and acidic residues" evidence="1">
    <location>
        <begin position="1111"/>
        <end position="1122"/>
    </location>
</feature>
<feature type="compositionally biased region" description="Low complexity" evidence="1">
    <location>
        <begin position="450"/>
        <end position="462"/>
    </location>
</feature>
<proteinExistence type="predicted"/>
<dbReference type="AlphaFoldDB" id="A0AAE0IMI6"/>
<feature type="region of interest" description="Disordered" evidence="1">
    <location>
        <begin position="481"/>
        <end position="579"/>
    </location>
</feature>
<feature type="compositionally biased region" description="Polar residues" evidence="1">
    <location>
        <begin position="221"/>
        <end position="232"/>
    </location>
</feature>
<feature type="compositionally biased region" description="Basic and acidic residues" evidence="1">
    <location>
        <begin position="536"/>
        <end position="550"/>
    </location>
</feature>
<feature type="compositionally biased region" description="Basic and acidic residues" evidence="1">
    <location>
        <begin position="911"/>
        <end position="931"/>
    </location>
</feature>
<feature type="compositionally biased region" description="Polar residues" evidence="1">
    <location>
        <begin position="79"/>
        <end position="90"/>
    </location>
</feature>
<feature type="region of interest" description="Disordered" evidence="1">
    <location>
        <begin position="596"/>
        <end position="633"/>
    </location>
</feature>
<feature type="compositionally biased region" description="Acidic residues" evidence="1">
    <location>
        <begin position="946"/>
        <end position="959"/>
    </location>
</feature>
<evidence type="ECO:0000256" key="1">
    <source>
        <dbReference type="SAM" id="MobiDB-lite"/>
    </source>
</evidence>
<comment type="caution">
    <text evidence="2">The sequence shown here is derived from an EMBL/GenBank/DDBJ whole genome shotgun (WGS) entry which is preliminary data.</text>
</comment>
<feature type="compositionally biased region" description="Polar residues" evidence="1">
    <location>
        <begin position="132"/>
        <end position="146"/>
    </location>
</feature>
<feature type="compositionally biased region" description="Basic and acidic residues" evidence="1">
    <location>
        <begin position="51"/>
        <end position="75"/>
    </location>
</feature>
<dbReference type="EMBL" id="JAUEPO010000003">
    <property type="protein sequence ID" value="KAK3327734.1"/>
    <property type="molecule type" value="Genomic_DNA"/>
</dbReference>
<feature type="compositionally biased region" description="Pro residues" evidence="1">
    <location>
        <begin position="819"/>
        <end position="837"/>
    </location>
</feature>
<evidence type="ECO:0000313" key="2">
    <source>
        <dbReference type="EMBL" id="KAK3327734.1"/>
    </source>
</evidence>
<feature type="region of interest" description="Disordered" evidence="1">
    <location>
        <begin position="1103"/>
        <end position="1122"/>
    </location>
</feature>
<organism evidence="2 3">
    <name type="scientific">Cercophora scortea</name>
    <dbReference type="NCBI Taxonomy" id="314031"/>
    <lineage>
        <taxon>Eukaryota</taxon>
        <taxon>Fungi</taxon>
        <taxon>Dikarya</taxon>
        <taxon>Ascomycota</taxon>
        <taxon>Pezizomycotina</taxon>
        <taxon>Sordariomycetes</taxon>
        <taxon>Sordariomycetidae</taxon>
        <taxon>Sordariales</taxon>
        <taxon>Lasiosphaeriaceae</taxon>
        <taxon>Cercophora</taxon>
    </lineage>
</organism>
<reference evidence="2" key="1">
    <citation type="journal article" date="2023" name="Mol. Phylogenet. Evol.">
        <title>Genome-scale phylogeny and comparative genomics of the fungal order Sordariales.</title>
        <authorList>
            <person name="Hensen N."/>
            <person name="Bonometti L."/>
            <person name="Westerberg I."/>
            <person name="Brannstrom I.O."/>
            <person name="Guillou S."/>
            <person name="Cros-Aarteil S."/>
            <person name="Calhoun S."/>
            <person name="Haridas S."/>
            <person name="Kuo A."/>
            <person name="Mondo S."/>
            <person name="Pangilinan J."/>
            <person name="Riley R."/>
            <person name="LaButti K."/>
            <person name="Andreopoulos B."/>
            <person name="Lipzen A."/>
            <person name="Chen C."/>
            <person name="Yan M."/>
            <person name="Daum C."/>
            <person name="Ng V."/>
            <person name="Clum A."/>
            <person name="Steindorff A."/>
            <person name="Ohm R.A."/>
            <person name="Martin F."/>
            <person name="Silar P."/>
            <person name="Natvig D.O."/>
            <person name="Lalanne C."/>
            <person name="Gautier V."/>
            <person name="Ament-Velasquez S.L."/>
            <person name="Kruys A."/>
            <person name="Hutchinson M.I."/>
            <person name="Powell A.J."/>
            <person name="Barry K."/>
            <person name="Miller A.N."/>
            <person name="Grigoriev I.V."/>
            <person name="Debuchy R."/>
            <person name="Gladieux P."/>
            <person name="Hiltunen Thoren M."/>
            <person name="Johannesson H."/>
        </authorList>
    </citation>
    <scope>NUCLEOTIDE SEQUENCE</scope>
    <source>
        <strain evidence="2">SMH4131-1</strain>
    </source>
</reference>
<feature type="region of interest" description="Disordered" evidence="1">
    <location>
        <begin position="946"/>
        <end position="979"/>
    </location>
</feature>
<dbReference type="Proteomes" id="UP001286456">
    <property type="component" value="Unassembled WGS sequence"/>
</dbReference>
<feature type="compositionally biased region" description="Low complexity" evidence="1">
    <location>
        <begin position="108"/>
        <end position="127"/>
    </location>
</feature>
<feature type="compositionally biased region" description="Polar residues" evidence="1">
    <location>
        <begin position="560"/>
        <end position="579"/>
    </location>
</feature>
<feature type="region of interest" description="Disordered" evidence="1">
    <location>
        <begin position="299"/>
        <end position="320"/>
    </location>
</feature>
<sequence length="1157" mass="127693">MSSTTMMASAALNSVVLELSPSQVEYTLSSKVDGLSAQPRMFKKHKVLPHPRKDDRGLEVHDLQRSAPRRRELERVSGSAGSLAQTPSLRQRTRRLGGGPEPPPTPPAHSRTSSSSKSVKSVSRLSPKQVGSPLQSTENVASRQPSTPTNQQTPPTPNLTPDRTPPGPAGRAANKPRPVLSDRIPSKVTTDSRTESFRTAPEVPFVSDDEEDGKSTLRPILSSTKTSQSTVRLVSGEAKPKPQTVGLGLGLESSPEQDLTPRTAKEFNAFDGDWGVGGGGSDNEVELEWDNNLGRNVTVKKRRPTAQSNGYKGEVVEDQTVTPTNATKALRSMSLQESPMVYPSPRVLSHKLQVQATSSPSDSTISTDFKRSSILSTKSTASTVVEAILVETAPQRRKTLRHVRKQTTLRDSGSDLSPASSAPTSASFAVDDSYRGRPADQRLYPLPRESYASTSTSNSVSSRKARREVWKNGGIPVVVVPDRRSSVKSNSREPSLRSTSSRRSQRSQSMSSAPPSQVSKSKENVPIFAKPRRSRTLSESDGSRAGDQRTIDFPPVVPARSSSLSAPTSRNGSRSGSLTAESLKAHSLLQAQQAHQALQKASQQLDKAESEGKLRSGRENVARGRKNADQDVPDVAPVLQIQDRQPEIIVQQHPETSIRQFSSTESNKLKVHQGGHLQAGYEFHEHHGYHEHQDEHHHMHHDHHGHRLLHADRFGDPFFGKRLSVPNTPFSVASVETSGTSHAEVSEAQAVNIYPHQNKSVVMVDHSTKPSESSSLDRYKSSDSDAPTIQPTKTDTAAPMTPPQTFSMDDVDSPLRNPRAPPAPPAPTAPSGPPAPPAIQFIPATPSGLTPAVEKQQMLGNYFEMTNEKPARSMSLLKRTLTRRRVSEYGPSPVRAPGLLTRTFSLTKRRHDADARPPLRRYSSADDRPTDENRLHPFWRPLYYDDSESEDDDRDFEESSNDRTYRYPPIDNRPHLPRRSLSDRIKRTFAILPVSDNCEHDAHYPATAGGDLTNRRTIRRTPSGNLRVMKFRRSLESLPRLLVNDGRPYTAPEDRQHGSRHMQFWRSFGVKPKGSAEPAVKKSGSGGGFLPNLGSKMNIPRRVSERRRAKRSDDLRRMISGPREVRDGVGAVIKRKNFGETFALQQQEHQRQQQLRV</sequence>
<reference evidence="2" key="2">
    <citation type="submission" date="2023-06" db="EMBL/GenBank/DDBJ databases">
        <authorList>
            <consortium name="Lawrence Berkeley National Laboratory"/>
            <person name="Haridas S."/>
            <person name="Hensen N."/>
            <person name="Bonometti L."/>
            <person name="Westerberg I."/>
            <person name="Brannstrom I.O."/>
            <person name="Guillou S."/>
            <person name="Cros-Aarteil S."/>
            <person name="Calhoun S."/>
            <person name="Kuo A."/>
            <person name="Mondo S."/>
            <person name="Pangilinan J."/>
            <person name="Riley R."/>
            <person name="Labutti K."/>
            <person name="Andreopoulos B."/>
            <person name="Lipzen A."/>
            <person name="Chen C."/>
            <person name="Yanf M."/>
            <person name="Daum C."/>
            <person name="Ng V."/>
            <person name="Clum A."/>
            <person name="Steindorff A."/>
            <person name="Ohm R."/>
            <person name="Martin F."/>
            <person name="Silar P."/>
            <person name="Natvig D."/>
            <person name="Lalanne C."/>
            <person name="Gautier V."/>
            <person name="Ament-Velasquez S.L."/>
            <person name="Kruys A."/>
            <person name="Hutchinson M.I."/>
            <person name="Powell A.J."/>
            <person name="Barry K."/>
            <person name="Miller A.N."/>
            <person name="Grigoriev I.V."/>
            <person name="Debuchy R."/>
            <person name="Gladieux P."/>
            <person name="Thoren M.H."/>
            <person name="Johannesson H."/>
        </authorList>
    </citation>
    <scope>NUCLEOTIDE SEQUENCE</scope>
    <source>
        <strain evidence="2">SMH4131-1</strain>
    </source>
</reference>
<feature type="compositionally biased region" description="Low complexity" evidence="1">
    <location>
        <begin position="496"/>
        <end position="519"/>
    </location>
</feature>
<feature type="compositionally biased region" description="Basic residues" evidence="1">
    <location>
        <begin position="398"/>
        <end position="407"/>
    </location>
</feature>
<feature type="compositionally biased region" description="Basic residues" evidence="1">
    <location>
        <begin position="41"/>
        <end position="50"/>
    </location>
</feature>
<feature type="region of interest" description="Disordered" evidence="1">
    <location>
        <begin position="1071"/>
        <end position="1096"/>
    </location>
</feature>
<keyword evidence="3" id="KW-1185">Reference proteome</keyword>
<feature type="region of interest" description="Disordered" evidence="1">
    <location>
        <begin position="32"/>
        <end position="259"/>
    </location>
</feature>